<evidence type="ECO:0000256" key="4">
    <source>
        <dbReference type="PIRSR" id="PIRSR606689-1"/>
    </source>
</evidence>
<feature type="binding site" evidence="4">
    <location>
        <position position="238"/>
    </location>
    <ligand>
        <name>GTP</name>
        <dbReference type="ChEBI" id="CHEBI:37565"/>
    </ligand>
</feature>
<keyword evidence="5" id="KW-0479">Metal-binding</keyword>
<dbReference type="GO" id="GO:0016192">
    <property type="term" value="P:vesicle-mediated transport"/>
    <property type="evidence" value="ECO:0007669"/>
    <property type="project" value="UniProtKB-ARBA"/>
</dbReference>
<evidence type="ECO:0000313" key="7">
    <source>
        <dbReference type="EMBL" id="ROT64072.1"/>
    </source>
</evidence>
<dbReference type="GO" id="GO:0051649">
    <property type="term" value="P:establishment of localization in cell"/>
    <property type="evidence" value="ECO:0007669"/>
    <property type="project" value="UniProtKB-ARBA"/>
</dbReference>
<dbReference type="SMART" id="SM00178">
    <property type="entry name" value="SAR"/>
    <property type="match status" value="1"/>
</dbReference>
<feature type="binding site" evidence="4">
    <location>
        <begin position="308"/>
        <end position="311"/>
    </location>
    <ligand>
        <name>GTP</name>
        <dbReference type="ChEBI" id="CHEBI:37565"/>
    </ligand>
</feature>
<gene>
    <name evidence="7" type="ORF">C7M84_018015</name>
</gene>
<dbReference type="STRING" id="6689.A0A3R7P8U4"/>
<dbReference type="PRINTS" id="PR00328">
    <property type="entry name" value="SAR1GTPBP"/>
</dbReference>
<feature type="region of interest" description="Disordered" evidence="6">
    <location>
        <begin position="125"/>
        <end position="164"/>
    </location>
</feature>
<dbReference type="PROSITE" id="PS51417">
    <property type="entry name" value="ARF"/>
    <property type="match status" value="1"/>
</dbReference>
<feature type="binding site" evidence="4">
    <location>
        <begin position="192"/>
        <end position="199"/>
    </location>
    <ligand>
        <name>GTP</name>
        <dbReference type="ChEBI" id="CHEBI:37565"/>
    </ligand>
</feature>
<feature type="compositionally biased region" description="Pro residues" evidence="6">
    <location>
        <begin position="82"/>
        <end position="97"/>
    </location>
</feature>
<organism evidence="7 8">
    <name type="scientific">Penaeus vannamei</name>
    <name type="common">Whiteleg shrimp</name>
    <name type="synonym">Litopenaeus vannamei</name>
    <dbReference type="NCBI Taxonomy" id="6689"/>
    <lineage>
        <taxon>Eukaryota</taxon>
        <taxon>Metazoa</taxon>
        <taxon>Ecdysozoa</taxon>
        <taxon>Arthropoda</taxon>
        <taxon>Crustacea</taxon>
        <taxon>Multicrustacea</taxon>
        <taxon>Malacostraca</taxon>
        <taxon>Eumalacostraca</taxon>
        <taxon>Eucarida</taxon>
        <taxon>Decapoda</taxon>
        <taxon>Dendrobranchiata</taxon>
        <taxon>Penaeoidea</taxon>
        <taxon>Penaeidae</taxon>
        <taxon>Penaeus</taxon>
    </lineage>
</organism>
<dbReference type="EMBL" id="QCYY01003332">
    <property type="protein sequence ID" value="ROT64072.1"/>
    <property type="molecule type" value="Genomic_DNA"/>
</dbReference>
<keyword evidence="5" id="KW-0460">Magnesium</keyword>
<keyword evidence="2 4" id="KW-0547">Nucleotide-binding</keyword>
<feature type="binding site" evidence="5">
    <location>
        <position position="199"/>
    </location>
    <ligand>
        <name>Mg(2+)</name>
        <dbReference type="ChEBI" id="CHEBI:18420"/>
    </ligand>
</feature>
<evidence type="ECO:0000256" key="6">
    <source>
        <dbReference type="SAM" id="MobiDB-lite"/>
    </source>
</evidence>
<dbReference type="CDD" id="cd00878">
    <property type="entry name" value="Arf_Arl"/>
    <property type="match status" value="1"/>
</dbReference>
<comment type="similarity">
    <text evidence="1">Belongs to the small GTPase superfamily. Arf family.</text>
</comment>
<dbReference type="Pfam" id="PF00025">
    <property type="entry name" value="Arf"/>
    <property type="match status" value="1"/>
</dbReference>
<feature type="region of interest" description="Disordered" evidence="6">
    <location>
        <begin position="82"/>
        <end position="110"/>
    </location>
</feature>
<dbReference type="InterPro" id="IPR027417">
    <property type="entry name" value="P-loop_NTPase"/>
</dbReference>
<dbReference type="Gene3D" id="3.40.50.300">
    <property type="entry name" value="P-loop containing nucleotide triphosphate hydrolases"/>
    <property type="match status" value="1"/>
</dbReference>
<evidence type="ECO:0000256" key="1">
    <source>
        <dbReference type="ARBA" id="ARBA00010290"/>
    </source>
</evidence>
<reference evidence="7 8" key="2">
    <citation type="submission" date="2019-01" db="EMBL/GenBank/DDBJ databases">
        <title>The decoding of complex shrimp genome reveals the adaptation for benthos swimmer, frequently molting mechanism and breeding impact on genome.</title>
        <authorList>
            <person name="Sun Y."/>
            <person name="Gao Y."/>
            <person name="Yu Y."/>
        </authorList>
    </citation>
    <scope>NUCLEOTIDE SEQUENCE [LARGE SCALE GENOMIC DNA]</scope>
    <source>
        <tissue evidence="7">Muscle</tissue>
    </source>
</reference>
<proteinExistence type="inferred from homology"/>
<dbReference type="InterPro" id="IPR006689">
    <property type="entry name" value="Small_GTPase_ARF/SAR"/>
</dbReference>
<name>A0A3R7P8U4_PENVA</name>
<accession>A0A3R7P8U4</accession>
<keyword evidence="3 4" id="KW-0342">GTP-binding</keyword>
<evidence type="ECO:0000256" key="2">
    <source>
        <dbReference type="ARBA" id="ARBA00022741"/>
    </source>
</evidence>
<dbReference type="SMART" id="SM00177">
    <property type="entry name" value="ARF"/>
    <property type="match status" value="1"/>
</dbReference>
<reference evidence="7 8" key="1">
    <citation type="submission" date="2018-04" db="EMBL/GenBank/DDBJ databases">
        <authorList>
            <person name="Zhang X."/>
            <person name="Yuan J."/>
            <person name="Li F."/>
            <person name="Xiang J."/>
        </authorList>
    </citation>
    <scope>NUCLEOTIDE SEQUENCE [LARGE SCALE GENOMIC DNA]</scope>
    <source>
        <tissue evidence="7">Muscle</tissue>
    </source>
</reference>
<comment type="caution">
    <text evidence="7">The sequence shown here is derived from an EMBL/GenBank/DDBJ whole genome shotgun (WGS) entry which is preliminary data.</text>
</comment>
<dbReference type="FunFam" id="3.40.50.300:FF:000412">
    <property type="entry name" value="ADP-ribosylation factor 1"/>
    <property type="match status" value="1"/>
</dbReference>
<dbReference type="GO" id="GO:0046872">
    <property type="term" value="F:metal ion binding"/>
    <property type="evidence" value="ECO:0007669"/>
    <property type="project" value="UniProtKB-KW"/>
</dbReference>
<dbReference type="PANTHER" id="PTHR11711">
    <property type="entry name" value="ADP RIBOSYLATION FACTOR-RELATED"/>
    <property type="match status" value="1"/>
</dbReference>
<dbReference type="NCBIfam" id="TIGR00231">
    <property type="entry name" value="small_GTP"/>
    <property type="match status" value="1"/>
</dbReference>
<sequence>MRSSNPNVIPSRLFLSFFPSEASPSLHGGAAPRSIRVLGCAMLRHRFPRLLWLRRPVHAGHGGTQTRLPSYNTILSYLKLHQPPPLPYPNPRRQPPLPRRKRFSRAASPWSSRLDPIAARFLEAHAPRSRRPRPLPPQDSGSLRHGGLVDPAPQPDPELSLLQDPHGGRWRAVESFSAFASTGRKRLGDSIGLDAAGKTTILYKLKLGEVVSTIPTIGFNVETVEYKNISFTVWDVGGQVKLRPLWRHYYQNTAAVVYVVDSSDAERLQEAREELDAIVSVGDDPGGGLPPLLESDEVAGVPLLVVANKQDLPGALSVQQLSEGLDLRRHDRPWHVQPTCAITSEGVYEALDWLARELA</sequence>
<feature type="binding site" evidence="5">
    <location>
        <position position="216"/>
    </location>
    <ligand>
        <name>Mg(2+)</name>
        <dbReference type="ChEBI" id="CHEBI:18420"/>
    </ligand>
</feature>
<dbReference type="InterPro" id="IPR005225">
    <property type="entry name" value="Small_GTP-bd"/>
</dbReference>
<evidence type="ECO:0000256" key="3">
    <source>
        <dbReference type="ARBA" id="ARBA00023134"/>
    </source>
</evidence>
<dbReference type="SUPFAM" id="SSF52540">
    <property type="entry name" value="P-loop containing nucleoside triphosphate hydrolases"/>
    <property type="match status" value="1"/>
</dbReference>
<dbReference type="InterPro" id="IPR024156">
    <property type="entry name" value="Small_GTPase_ARF"/>
</dbReference>
<dbReference type="OrthoDB" id="2011769at2759"/>
<keyword evidence="8" id="KW-1185">Reference proteome</keyword>
<protein>
    <submittedName>
        <fullName evidence="7">ADP-ribosylation factor</fullName>
    </submittedName>
</protein>
<dbReference type="GO" id="GO:0003924">
    <property type="term" value="F:GTPase activity"/>
    <property type="evidence" value="ECO:0007669"/>
    <property type="project" value="InterPro"/>
</dbReference>
<evidence type="ECO:0000313" key="8">
    <source>
        <dbReference type="Proteomes" id="UP000283509"/>
    </source>
</evidence>
<evidence type="ECO:0000256" key="5">
    <source>
        <dbReference type="PIRSR" id="PIRSR606689-2"/>
    </source>
</evidence>
<dbReference type="AlphaFoldDB" id="A0A3R7P8U4"/>
<dbReference type="Proteomes" id="UP000283509">
    <property type="component" value="Unassembled WGS sequence"/>
</dbReference>
<dbReference type="GO" id="GO:0030010">
    <property type="term" value="P:establishment of cell polarity"/>
    <property type="evidence" value="ECO:0007669"/>
    <property type="project" value="UniProtKB-ARBA"/>
</dbReference>
<dbReference type="GO" id="GO:0005525">
    <property type="term" value="F:GTP binding"/>
    <property type="evidence" value="ECO:0007669"/>
    <property type="project" value="UniProtKB-KW"/>
</dbReference>